<dbReference type="GO" id="GO:0005886">
    <property type="term" value="C:plasma membrane"/>
    <property type="evidence" value="ECO:0007669"/>
    <property type="project" value="TreeGrafter"/>
</dbReference>
<feature type="chain" id="PRO_5021187743" evidence="3">
    <location>
        <begin position="16"/>
        <end position="333"/>
    </location>
</feature>
<dbReference type="EMBL" id="SRLO01001284">
    <property type="protein sequence ID" value="TNN39390.1"/>
    <property type="molecule type" value="Genomic_DNA"/>
</dbReference>
<dbReference type="Pfam" id="PF07686">
    <property type="entry name" value="V-set"/>
    <property type="match status" value="1"/>
</dbReference>
<dbReference type="InterPro" id="IPR036179">
    <property type="entry name" value="Ig-like_dom_sf"/>
</dbReference>
<sequence length="333" mass="37583">MIGLLFCCLAGACLGLDVRQSPSDVIAEPGVTVQMFCSHDGTNSRLMFWYRQSPGDAALELIGHLYFNFVTMEELYKEHFNMSGDLRVDTSKNVSLVVKASPEHSAVYYCAAGNNRLFSSEMLSPVVPPRLRIYHLCQLFFTAGLAVGVQVRQSPSELIGEAGGEARLVCTHAASDSRAMLWYRQPRHGGALTLIGHQYGQFDNVEEPFRKHFQSRKLRVSSRFFSFDMTPSRFIVSKTKMYLVFLRIAFGSVLVSGSRLSEKVRQTPADMFNKPKENATISCSHSIEYYDKILWYKQTGDTQLQFLGYMFKTYSNPEGGLDQVKSLSRHMPE</sequence>
<evidence type="ECO:0000313" key="5">
    <source>
        <dbReference type="EMBL" id="TNN39390.1"/>
    </source>
</evidence>
<dbReference type="AlphaFoldDB" id="A0A4Z2FER8"/>
<dbReference type="CDD" id="cd00099">
    <property type="entry name" value="IgV"/>
    <property type="match status" value="1"/>
</dbReference>
<dbReference type="InterPro" id="IPR050413">
    <property type="entry name" value="TCR_beta_variable"/>
</dbReference>
<evidence type="ECO:0000256" key="1">
    <source>
        <dbReference type="ARBA" id="ARBA00022729"/>
    </source>
</evidence>
<dbReference type="GO" id="GO:0002376">
    <property type="term" value="P:immune system process"/>
    <property type="evidence" value="ECO:0007669"/>
    <property type="project" value="UniProtKB-KW"/>
</dbReference>
<evidence type="ECO:0000256" key="2">
    <source>
        <dbReference type="ARBA" id="ARBA00022859"/>
    </source>
</evidence>
<dbReference type="OrthoDB" id="8947657at2759"/>
<evidence type="ECO:0000259" key="4">
    <source>
        <dbReference type="PROSITE" id="PS50835"/>
    </source>
</evidence>
<proteinExistence type="predicted"/>
<keyword evidence="2" id="KW-0391">Immunity</keyword>
<dbReference type="SMART" id="SM00406">
    <property type="entry name" value="IGv"/>
    <property type="match status" value="1"/>
</dbReference>
<protein>
    <submittedName>
        <fullName evidence="5">Ig heavy chain V region AC38 15.3</fullName>
    </submittedName>
</protein>
<reference evidence="5 6" key="1">
    <citation type="submission" date="2019-03" db="EMBL/GenBank/DDBJ databases">
        <title>First draft genome of Liparis tanakae, snailfish: a comprehensive survey of snailfish specific genes.</title>
        <authorList>
            <person name="Kim W."/>
            <person name="Song I."/>
            <person name="Jeong J.-H."/>
            <person name="Kim D."/>
            <person name="Kim S."/>
            <person name="Ryu S."/>
            <person name="Song J.Y."/>
            <person name="Lee S.K."/>
        </authorList>
    </citation>
    <scope>NUCLEOTIDE SEQUENCE [LARGE SCALE GENOMIC DNA]</scope>
    <source>
        <tissue evidence="5">Muscle</tissue>
    </source>
</reference>
<dbReference type="InterPro" id="IPR007110">
    <property type="entry name" value="Ig-like_dom"/>
</dbReference>
<keyword evidence="6" id="KW-1185">Reference proteome</keyword>
<organism evidence="5 6">
    <name type="scientific">Liparis tanakae</name>
    <name type="common">Tanaka's snailfish</name>
    <dbReference type="NCBI Taxonomy" id="230148"/>
    <lineage>
        <taxon>Eukaryota</taxon>
        <taxon>Metazoa</taxon>
        <taxon>Chordata</taxon>
        <taxon>Craniata</taxon>
        <taxon>Vertebrata</taxon>
        <taxon>Euteleostomi</taxon>
        <taxon>Actinopterygii</taxon>
        <taxon>Neopterygii</taxon>
        <taxon>Teleostei</taxon>
        <taxon>Neoteleostei</taxon>
        <taxon>Acanthomorphata</taxon>
        <taxon>Eupercaria</taxon>
        <taxon>Perciformes</taxon>
        <taxon>Cottioidei</taxon>
        <taxon>Cottales</taxon>
        <taxon>Liparidae</taxon>
        <taxon>Liparis</taxon>
    </lineage>
</organism>
<dbReference type="PANTHER" id="PTHR23268:SF102">
    <property type="entry name" value="IMMUNOGLOBULIN V-SET DOMAIN-CONTAINING PROTEIN"/>
    <property type="match status" value="1"/>
</dbReference>
<evidence type="ECO:0000256" key="3">
    <source>
        <dbReference type="SAM" id="SignalP"/>
    </source>
</evidence>
<evidence type="ECO:0000313" key="6">
    <source>
        <dbReference type="Proteomes" id="UP000314294"/>
    </source>
</evidence>
<feature type="signal peptide" evidence="3">
    <location>
        <begin position="1"/>
        <end position="15"/>
    </location>
</feature>
<dbReference type="SUPFAM" id="SSF48726">
    <property type="entry name" value="Immunoglobulin"/>
    <property type="match status" value="3"/>
</dbReference>
<dbReference type="InterPro" id="IPR013783">
    <property type="entry name" value="Ig-like_fold"/>
</dbReference>
<keyword evidence="1 3" id="KW-0732">Signal</keyword>
<comment type="caution">
    <text evidence="5">The sequence shown here is derived from an EMBL/GenBank/DDBJ whole genome shotgun (WGS) entry which is preliminary data.</text>
</comment>
<dbReference type="InterPro" id="IPR013106">
    <property type="entry name" value="Ig_V-set"/>
</dbReference>
<name>A0A4Z2FER8_9TELE</name>
<dbReference type="Proteomes" id="UP000314294">
    <property type="component" value="Unassembled WGS sequence"/>
</dbReference>
<feature type="domain" description="Ig-like" evidence="4">
    <location>
        <begin position="16"/>
        <end position="124"/>
    </location>
</feature>
<dbReference type="Gene3D" id="2.60.40.10">
    <property type="entry name" value="Immunoglobulins"/>
    <property type="match status" value="3"/>
</dbReference>
<gene>
    <name evidence="5" type="primary">HVM50</name>
    <name evidence="5" type="ORF">EYF80_050448</name>
</gene>
<dbReference type="GO" id="GO:0007166">
    <property type="term" value="P:cell surface receptor signaling pathway"/>
    <property type="evidence" value="ECO:0007669"/>
    <property type="project" value="TreeGrafter"/>
</dbReference>
<dbReference type="PROSITE" id="PS50835">
    <property type="entry name" value="IG_LIKE"/>
    <property type="match status" value="1"/>
</dbReference>
<dbReference type="PANTHER" id="PTHR23268">
    <property type="entry name" value="T-CELL RECEPTOR BETA CHAIN"/>
    <property type="match status" value="1"/>
</dbReference>
<accession>A0A4Z2FER8</accession>